<dbReference type="OrthoDB" id="10261837at2759"/>
<dbReference type="AlphaFoldDB" id="A0A9P3G547"/>
<keyword evidence="4" id="KW-0808">Transferase</keyword>
<dbReference type="EC" id="2.4.1.173" evidence="2"/>
<dbReference type="Proteomes" id="UP000703269">
    <property type="component" value="Unassembled WGS sequence"/>
</dbReference>
<feature type="region of interest" description="Disordered" evidence="8">
    <location>
        <begin position="98"/>
        <end position="118"/>
    </location>
</feature>
<dbReference type="EMBL" id="BPQB01000009">
    <property type="protein sequence ID" value="GJE88463.1"/>
    <property type="molecule type" value="Genomic_DNA"/>
</dbReference>
<dbReference type="InterPro" id="IPR050426">
    <property type="entry name" value="Glycosyltransferase_28"/>
</dbReference>
<evidence type="ECO:0000256" key="1">
    <source>
        <dbReference type="ARBA" id="ARBA00006962"/>
    </source>
</evidence>
<dbReference type="Pfam" id="PF06722">
    <property type="entry name" value="EryCIII-like_C"/>
    <property type="match status" value="1"/>
</dbReference>
<comment type="similarity">
    <text evidence="1">Belongs to the glycosyltransferase 28 family.</text>
</comment>
<dbReference type="InterPro" id="IPR002213">
    <property type="entry name" value="UDP_glucos_trans"/>
</dbReference>
<evidence type="ECO:0000259" key="9">
    <source>
        <dbReference type="Pfam" id="PF03033"/>
    </source>
</evidence>
<dbReference type="Pfam" id="PF03033">
    <property type="entry name" value="Glyco_transf_28"/>
    <property type="match status" value="1"/>
</dbReference>
<dbReference type="FunFam" id="3.40.50.2000:FF:000029">
    <property type="entry name" value="Sterol 3-beta-glucosyltransferase"/>
    <property type="match status" value="1"/>
</dbReference>
<dbReference type="GO" id="GO:0016906">
    <property type="term" value="F:sterol 3-beta-glucosyltransferase activity"/>
    <property type="evidence" value="ECO:0007669"/>
    <property type="project" value="UniProtKB-EC"/>
</dbReference>
<dbReference type="CDD" id="cd03784">
    <property type="entry name" value="GT1_Gtf-like"/>
    <property type="match status" value="1"/>
</dbReference>
<dbReference type="InterPro" id="IPR004276">
    <property type="entry name" value="GlycoTrans_28_N"/>
</dbReference>
<comment type="caution">
    <text evidence="11">The sequence shown here is derived from an EMBL/GenBank/DDBJ whole genome shotgun (WGS) entry which is preliminary data.</text>
</comment>
<feature type="domain" description="Erythromycin biosynthesis protein CIII-like C-terminal" evidence="10">
    <location>
        <begin position="936"/>
        <end position="1034"/>
    </location>
</feature>
<dbReference type="PANTHER" id="PTHR48050">
    <property type="entry name" value="STEROL 3-BETA-GLUCOSYLTRANSFERASE"/>
    <property type="match status" value="1"/>
</dbReference>
<dbReference type="FunFam" id="3.40.50.2000:FF:000009">
    <property type="entry name" value="Sterol 3-beta-glucosyltransferase UGT80A2"/>
    <property type="match status" value="1"/>
</dbReference>
<evidence type="ECO:0000256" key="6">
    <source>
        <dbReference type="ARBA" id="ARBA00047886"/>
    </source>
</evidence>
<evidence type="ECO:0000313" key="11">
    <source>
        <dbReference type="EMBL" id="GJE88463.1"/>
    </source>
</evidence>
<keyword evidence="12" id="KW-1185">Reference proteome</keyword>
<comment type="catalytic activity">
    <reaction evidence="7">
        <text>a sterol + UDP-alpha-D-glucose = a sterol 3-beta-D-glucoside + UDP + H(+)</text>
        <dbReference type="Rhea" id="RHEA:22724"/>
        <dbReference type="ChEBI" id="CHEBI:15378"/>
        <dbReference type="ChEBI" id="CHEBI:15889"/>
        <dbReference type="ChEBI" id="CHEBI:37424"/>
        <dbReference type="ChEBI" id="CHEBI:58223"/>
        <dbReference type="ChEBI" id="CHEBI:58885"/>
        <dbReference type="EC" id="2.4.1.173"/>
    </reaction>
    <physiologicalReaction direction="left-to-right" evidence="7">
        <dbReference type="Rhea" id="RHEA:22725"/>
    </physiologicalReaction>
</comment>
<dbReference type="GO" id="GO:0005975">
    <property type="term" value="P:carbohydrate metabolic process"/>
    <property type="evidence" value="ECO:0007669"/>
    <property type="project" value="InterPro"/>
</dbReference>
<comment type="catalytic activity">
    <reaction evidence="6">
        <text>ergosterol + UDP-alpha-D-glucose = ergosteryl 3-beta-D-glucoside + UDP + H(+)</text>
        <dbReference type="Rhea" id="RHEA:61836"/>
        <dbReference type="ChEBI" id="CHEBI:15378"/>
        <dbReference type="ChEBI" id="CHEBI:16933"/>
        <dbReference type="ChEBI" id="CHEBI:52973"/>
        <dbReference type="ChEBI" id="CHEBI:58223"/>
        <dbReference type="ChEBI" id="CHEBI:58885"/>
    </reaction>
    <physiologicalReaction direction="left-to-right" evidence="6">
        <dbReference type="Rhea" id="RHEA:61837"/>
    </physiologicalReaction>
</comment>
<dbReference type="InterPro" id="IPR010610">
    <property type="entry name" value="EryCIII-like_C"/>
</dbReference>
<keyword evidence="3" id="KW-0328">Glycosyltransferase</keyword>
<evidence type="ECO:0000313" key="12">
    <source>
        <dbReference type="Proteomes" id="UP000703269"/>
    </source>
</evidence>
<evidence type="ECO:0000256" key="7">
    <source>
        <dbReference type="ARBA" id="ARBA00049453"/>
    </source>
</evidence>
<name>A0A9P3G547_9APHY</name>
<proteinExistence type="inferred from homology"/>
<evidence type="ECO:0000256" key="4">
    <source>
        <dbReference type="ARBA" id="ARBA00022679"/>
    </source>
</evidence>
<feature type="compositionally biased region" description="Low complexity" evidence="8">
    <location>
        <begin position="558"/>
        <end position="579"/>
    </location>
</feature>
<evidence type="ECO:0000256" key="8">
    <source>
        <dbReference type="SAM" id="MobiDB-lite"/>
    </source>
</evidence>
<reference evidence="11 12" key="1">
    <citation type="submission" date="2021-08" db="EMBL/GenBank/DDBJ databases">
        <title>Draft Genome Sequence of Phanerochaete sordida strain YK-624.</title>
        <authorList>
            <person name="Mori T."/>
            <person name="Dohra H."/>
            <person name="Suzuki T."/>
            <person name="Kawagishi H."/>
            <person name="Hirai H."/>
        </authorList>
    </citation>
    <scope>NUCLEOTIDE SEQUENCE [LARGE SCALE GENOMIC DNA]</scope>
    <source>
        <strain evidence="11 12">YK-624</strain>
    </source>
</reference>
<dbReference type="SUPFAM" id="SSF53756">
    <property type="entry name" value="UDP-Glycosyltransferase/glycogen phosphorylase"/>
    <property type="match status" value="1"/>
</dbReference>
<accession>A0A9P3G547</accession>
<feature type="compositionally biased region" description="Low complexity" evidence="8">
    <location>
        <begin position="9"/>
        <end position="18"/>
    </location>
</feature>
<evidence type="ECO:0000259" key="10">
    <source>
        <dbReference type="Pfam" id="PF06722"/>
    </source>
</evidence>
<dbReference type="Gene3D" id="3.40.50.2000">
    <property type="entry name" value="Glycogen Phosphorylase B"/>
    <property type="match status" value="2"/>
</dbReference>
<feature type="domain" description="Glycosyltransferase family 28 N-terminal" evidence="9">
    <location>
        <begin position="641"/>
        <end position="774"/>
    </location>
</feature>
<evidence type="ECO:0000256" key="5">
    <source>
        <dbReference type="ARBA" id="ARBA00029843"/>
    </source>
</evidence>
<evidence type="ECO:0000256" key="2">
    <source>
        <dbReference type="ARBA" id="ARBA00012650"/>
    </source>
</evidence>
<organism evidence="11 12">
    <name type="scientific">Phanerochaete sordida</name>
    <dbReference type="NCBI Taxonomy" id="48140"/>
    <lineage>
        <taxon>Eukaryota</taxon>
        <taxon>Fungi</taxon>
        <taxon>Dikarya</taxon>
        <taxon>Basidiomycota</taxon>
        <taxon>Agaricomycotina</taxon>
        <taxon>Agaricomycetes</taxon>
        <taxon>Polyporales</taxon>
        <taxon>Phanerochaetaceae</taxon>
        <taxon>Phanerochaete</taxon>
    </lineage>
</organism>
<dbReference type="PANTHER" id="PTHR48050:SF26">
    <property type="entry name" value="STEROL 3-BETA-GLUCOSYLTRANSFERASE"/>
    <property type="match status" value="1"/>
</dbReference>
<feature type="region of interest" description="Disordered" evidence="8">
    <location>
        <begin position="558"/>
        <end position="605"/>
    </location>
</feature>
<feature type="region of interest" description="Disordered" evidence="8">
    <location>
        <begin position="1"/>
        <end position="22"/>
    </location>
</feature>
<gene>
    <name evidence="11" type="ORF">PsYK624_045460</name>
</gene>
<protein>
    <recommendedName>
        <fullName evidence="2">sterol 3beta-glucosyltransferase</fullName>
        <ecNumber evidence="2">2.4.1.173</ecNumber>
    </recommendedName>
    <alternativeName>
        <fullName evidence="5">Autophagy-related protein 26</fullName>
    </alternativeName>
</protein>
<sequence>MPPEHEESVQSSQSSQTSFDEVTQPVSISNLFNDAALYRQALAGTEGRASPPLEQNPALRSVQDFAELVGSDLEPPEQVVVGRFAQLAAEDWDLREEERADGPVFTEEPAPLSDAESATLAESVRGLALGDPPLDGATAAEGTQLSPEQIIALLTEEFGHLAPPGEEKLLLEADGAVIQDVVILGVIHATTHRLSFHASIPASDPSQRTESLIRAGPALVHRPGWHRKRRVWMELSHDFICAYPSAREEDHIRPLRSLMLSSIVEVLPEDPKEPRALRTRLDGKQGIPGTYLEFDTLESAREWRRELLAALFFLRRRKRSLFDQSSSEEVEGIRIDIPLHHIQAHSYRMHADAIPVLTLTVDSPPLVSRDEFTQQTIELATFKFNDECMDKLQSRIREATKRAKEAPDAFIDRPVVIDFGSLDASSEMTTSDIDPVKARTKEQNICDNLAIDYGPDVWIARASLAYTLTTGGYFVVSPEWVAFWSKSLATRDVRYRLASSTIRSANPIEFPIRGVPCYGMQLEIEGHSNLGFRFRSESARDEAIRRIYEVSARVRTPSLSTTPSLSSTTSTRTSDSSGRSRSRPPSPARESPRPQGSLLSPLTRTFSEARKRIDPRKVLDFPKAVNVPLGKILRMPAKHFVCLTIGSRGDVQPYIALGLGLKAEGHTVTIVTHDEYKEWIEGFGLRHRAAGGDPGALIQLSVENKMFSPQFFKTSLNNYRSWLDNLLHDAWEQCKDADALLESPYAMAGVHIAEARHIPYFRVCTMPWTKTTEFPHPFISGPVETPTFNSMSFVLFDNIFWAATSSQINRWRKECLHLEPTNMSHTAQSKIPILYNFSLAVVPKPLDWSDSKIICGYWFLDNPDHNWTPPDSLLAFMKQARADNKPLVYIGFGSITVPDPHSVTEHIYQAVQKSDVRAIVSKGWSSRMHKQTVAEVEVPKEVYVVEKIPHDWLFPQIDAAMHHGGAGTTGASLRAGIPTLIKPWFGDQFFWASRVQRLGAGHRVSSLRVNDLVVALKKATTDRIMKEKANIVGQKIRSENGVLTAIHYINTYFPRAYSEGLSPE</sequence>
<evidence type="ECO:0000256" key="3">
    <source>
        <dbReference type="ARBA" id="ARBA00022676"/>
    </source>
</evidence>
<dbReference type="GO" id="GO:0016125">
    <property type="term" value="P:sterol metabolic process"/>
    <property type="evidence" value="ECO:0007669"/>
    <property type="project" value="TreeGrafter"/>
</dbReference>